<dbReference type="Proteomes" id="UP001228376">
    <property type="component" value="Unassembled WGS sequence"/>
</dbReference>
<dbReference type="InterPro" id="IPR050396">
    <property type="entry name" value="Glycosyltr_51/Transpeptidase"/>
</dbReference>
<dbReference type="InterPro" id="IPR012338">
    <property type="entry name" value="Beta-lactam/transpept-like"/>
</dbReference>
<dbReference type="Pfam" id="PF00912">
    <property type="entry name" value="Transgly"/>
    <property type="match status" value="1"/>
</dbReference>
<evidence type="ECO:0000256" key="15">
    <source>
        <dbReference type="SAM" id="Phobius"/>
    </source>
</evidence>
<dbReference type="Gene3D" id="3.40.710.10">
    <property type="entry name" value="DD-peptidase/beta-lactamase superfamily"/>
    <property type="match status" value="1"/>
</dbReference>
<reference evidence="18 19" key="1">
    <citation type="submission" date="2023-10" db="EMBL/GenBank/DDBJ databases">
        <title>179-bfca-hs.</title>
        <authorList>
            <person name="Miliotis G."/>
            <person name="Sengupta P."/>
            <person name="Hameed A."/>
            <person name="Chuvochina M."/>
            <person name="Mcdonagh F."/>
            <person name="Simpson A.C."/>
            <person name="Singh N.K."/>
            <person name="Rekha P.D."/>
            <person name="Raman K."/>
            <person name="Hugenholtz P."/>
            <person name="Venkateswaran K."/>
        </authorList>
    </citation>
    <scope>NUCLEOTIDE SEQUENCE [LARGE SCALE GENOMIC DNA]</scope>
    <source>
        <strain evidence="18 19">179-BFC-A-HS</strain>
    </source>
</reference>
<dbReference type="GO" id="GO:0016757">
    <property type="term" value="F:glycosyltransferase activity"/>
    <property type="evidence" value="ECO:0007669"/>
    <property type="project" value="UniProtKB-KW"/>
</dbReference>
<evidence type="ECO:0000256" key="3">
    <source>
        <dbReference type="ARBA" id="ARBA00022645"/>
    </source>
</evidence>
<keyword evidence="2" id="KW-1003">Cell membrane</keyword>
<evidence type="ECO:0000256" key="2">
    <source>
        <dbReference type="ARBA" id="ARBA00022475"/>
    </source>
</evidence>
<dbReference type="Gene3D" id="1.10.3810.10">
    <property type="entry name" value="Biosynthetic peptidoglycan transglycosylase-like"/>
    <property type="match status" value="1"/>
</dbReference>
<keyword evidence="11" id="KW-0511">Multifunctional enzyme</keyword>
<protein>
    <submittedName>
        <fullName evidence="18">Transglycosylase domain-containing protein</fullName>
        <ecNumber evidence="18">2.4.-.-</ecNumber>
    </submittedName>
</protein>
<accession>A0ABU5CG20</accession>
<evidence type="ECO:0000259" key="17">
    <source>
        <dbReference type="Pfam" id="PF00912"/>
    </source>
</evidence>
<name>A0ABU5CG20_9BACI</name>
<evidence type="ECO:0000256" key="11">
    <source>
        <dbReference type="ARBA" id="ARBA00023268"/>
    </source>
</evidence>
<keyword evidence="9" id="KW-0573">Peptidoglycan synthesis</keyword>
<dbReference type="EMBL" id="JAROCA020000001">
    <property type="protein sequence ID" value="MDY0404528.1"/>
    <property type="molecule type" value="Genomic_DNA"/>
</dbReference>
<evidence type="ECO:0000256" key="13">
    <source>
        <dbReference type="ARBA" id="ARBA00034000"/>
    </source>
</evidence>
<evidence type="ECO:0000256" key="8">
    <source>
        <dbReference type="ARBA" id="ARBA00022960"/>
    </source>
</evidence>
<evidence type="ECO:0000259" key="16">
    <source>
        <dbReference type="Pfam" id="PF00905"/>
    </source>
</evidence>
<dbReference type="InterPro" id="IPR001264">
    <property type="entry name" value="Glyco_trans_51"/>
</dbReference>
<keyword evidence="4" id="KW-0645">Protease</keyword>
<dbReference type="InterPro" id="IPR023346">
    <property type="entry name" value="Lysozyme-like_dom_sf"/>
</dbReference>
<dbReference type="PANTHER" id="PTHR32282">
    <property type="entry name" value="BINDING PROTEIN TRANSPEPTIDASE, PUTATIVE-RELATED"/>
    <property type="match status" value="1"/>
</dbReference>
<keyword evidence="6 18" id="KW-0808">Transferase</keyword>
<dbReference type="RefSeq" id="WP_320384221.1">
    <property type="nucleotide sequence ID" value="NZ_JAROCA020000001.1"/>
</dbReference>
<dbReference type="EC" id="2.4.-.-" evidence="18"/>
<keyword evidence="5 18" id="KW-0328">Glycosyltransferase</keyword>
<dbReference type="SUPFAM" id="SSF53955">
    <property type="entry name" value="Lysozyme-like"/>
    <property type="match status" value="1"/>
</dbReference>
<keyword evidence="19" id="KW-1185">Reference proteome</keyword>
<evidence type="ECO:0000256" key="6">
    <source>
        <dbReference type="ARBA" id="ARBA00022679"/>
    </source>
</evidence>
<feature type="transmembrane region" description="Helical" evidence="15">
    <location>
        <begin position="17"/>
        <end position="38"/>
    </location>
</feature>
<evidence type="ECO:0000256" key="4">
    <source>
        <dbReference type="ARBA" id="ARBA00022670"/>
    </source>
</evidence>
<organism evidence="18 19">
    <name type="scientific">Tigheibacillus jepli</name>
    <dbReference type="NCBI Taxonomy" id="3035914"/>
    <lineage>
        <taxon>Bacteria</taxon>
        <taxon>Bacillati</taxon>
        <taxon>Bacillota</taxon>
        <taxon>Bacilli</taxon>
        <taxon>Bacillales</taxon>
        <taxon>Bacillaceae</taxon>
        <taxon>Tigheibacillus</taxon>
    </lineage>
</organism>
<keyword evidence="10 15" id="KW-0472">Membrane</keyword>
<evidence type="ECO:0000256" key="5">
    <source>
        <dbReference type="ARBA" id="ARBA00022676"/>
    </source>
</evidence>
<dbReference type="InterPro" id="IPR036950">
    <property type="entry name" value="PBP_transglycosylase"/>
</dbReference>
<evidence type="ECO:0000256" key="14">
    <source>
        <dbReference type="ARBA" id="ARBA00049902"/>
    </source>
</evidence>
<proteinExistence type="predicted"/>
<sequence length="686" mass="76373">MNTYLQSSHRQKIIARIIVYPIFAILLCLTAVFTVAFLSGAPDLTMHKQTTYYSADGKKITHERHSQRKWVPLQNMSAYLIDATIAIEDKRFFEHKGFDVKRIMSAIYKDIKTRSLKEGASTLTQQYARSLYLSTEKTLTRKLKEAFYTIRLEMFYSKKEILEGYLNTVYYGYGAYGADEASEVYFAKPAKDLSLAEAAMIAGIPKGPTYYSPFNDEARAKNRQQLILRQMHAENMIGDKAYAMAANAPLQYANKESQNQTTNVSYFTDTVLHEAATILNLDRQAVKNGGFKIYTTLDQAEQKDLEAAVSKTIPGTSDIEIAAIAMDPKTGAIHALTGGKDHGESQFNRAIAAKRMPGSAFKPFLYYAALNRGYSPTTMLTSKPTAFQLADGKTYEPGNYNGYYANKPITLAQALALSDNIYAVKTNLYLGVDTLPKTAKKFGFTSHMPAVASLALGTAAVSLKEMVTGYGMLANGGKEVTAHTITKIIDPYGKTVYEQDFPTGKAVLNPKKTFILTELLTGMFDTSLNGYMSVTGATIADRLTRPYAGKSGTTDSDSWMIGYSPDLVTGVWTGYDDNRAMNKVVEHAYAKDVWADFMEEAHRGMPVHDFQAPKAWSLFPSIRKREKELLPFVQKVASCILKKAMNLTTFATSTMTKQNRYRKRNRKKDCLNVGLIYCSDNICASH</sequence>
<evidence type="ECO:0000256" key="9">
    <source>
        <dbReference type="ARBA" id="ARBA00022984"/>
    </source>
</evidence>
<comment type="catalytic activity">
    <reaction evidence="14">
        <text>[GlcNAc-(1-&gt;4)-Mur2Ac(oyl-L-Ala-gamma-D-Glu-L-Lys-D-Ala-D-Ala)](n)-di-trans,octa-cis-undecaprenyl diphosphate + beta-D-GlcNAc-(1-&gt;4)-Mur2Ac(oyl-L-Ala-gamma-D-Glu-L-Lys-D-Ala-D-Ala)-di-trans,octa-cis-undecaprenyl diphosphate = [GlcNAc-(1-&gt;4)-Mur2Ac(oyl-L-Ala-gamma-D-Glu-L-Lys-D-Ala-D-Ala)](n+1)-di-trans,octa-cis-undecaprenyl diphosphate + di-trans,octa-cis-undecaprenyl diphosphate + H(+)</text>
        <dbReference type="Rhea" id="RHEA:23708"/>
        <dbReference type="Rhea" id="RHEA-COMP:9602"/>
        <dbReference type="Rhea" id="RHEA-COMP:9603"/>
        <dbReference type="ChEBI" id="CHEBI:15378"/>
        <dbReference type="ChEBI" id="CHEBI:58405"/>
        <dbReference type="ChEBI" id="CHEBI:60033"/>
        <dbReference type="ChEBI" id="CHEBI:78435"/>
        <dbReference type="EC" id="2.4.99.28"/>
    </reaction>
</comment>
<keyword evidence="15" id="KW-1133">Transmembrane helix</keyword>
<keyword evidence="12" id="KW-0961">Cell wall biogenesis/degradation</keyword>
<comment type="caution">
    <text evidence="18">The sequence shown here is derived from an EMBL/GenBank/DDBJ whole genome shotgun (WGS) entry which is preliminary data.</text>
</comment>
<keyword evidence="3" id="KW-0121">Carboxypeptidase</keyword>
<comment type="catalytic activity">
    <reaction evidence="13">
        <text>Preferential cleavage: (Ac)2-L-Lys-D-Ala-|-D-Ala. Also transpeptidation of peptidyl-alanyl moieties that are N-acyl substituents of D-alanine.</text>
        <dbReference type="EC" id="3.4.16.4"/>
    </reaction>
</comment>
<feature type="domain" description="Penicillin-binding protein transpeptidase" evidence="16">
    <location>
        <begin position="322"/>
        <end position="566"/>
    </location>
</feature>
<evidence type="ECO:0000256" key="1">
    <source>
        <dbReference type="ARBA" id="ARBA00004236"/>
    </source>
</evidence>
<dbReference type="SUPFAM" id="SSF56601">
    <property type="entry name" value="beta-lactamase/transpeptidase-like"/>
    <property type="match status" value="1"/>
</dbReference>
<evidence type="ECO:0000256" key="12">
    <source>
        <dbReference type="ARBA" id="ARBA00023316"/>
    </source>
</evidence>
<evidence type="ECO:0000313" key="18">
    <source>
        <dbReference type="EMBL" id="MDY0404528.1"/>
    </source>
</evidence>
<keyword evidence="8" id="KW-0133">Cell shape</keyword>
<gene>
    <name evidence="18" type="ORF">P5G51_003095</name>
</gene>
<evidence type="ECO:0000313" key="19">
    <source>
        <dbReference type="Proteomes" id="UP001228376"/>
    </source>
</evidence>
<feature type="domain" description="Glycosyl transferase family 51" evidence="17">
    <location>
        <begin position="58"/>
        <end position="232"/>
    </location>
</feature>
<dbReference type="Pfam" id="PF00905">
    <property type="entry name" value="Transpeptidase"/>
    <property type="match status" value="1"/>
</dbReference>
<keyword evidence="15" id="KW-0812">Transmembrane</keyword>
<evidence type="ECO:0000256" key="10">
    <source>
        <dbReference type="ARBA" id="ARBA00023136"/>
    </source>
</evidence>
<dbReference type="NCBIfam" id="TIGR02074">
    <property type="entry name" value="PBP_1a_fam"/>
    <property type="match status" value="1"/>
</dbReference>
<dbReference type="PANTHER" id="PTHR32282:SF11">
    <property type="entry name" value="PENICILLIN-BINDING PROTEIN 1B"/>
    <property type="match status" value="1"/>
</dbReference>
<dbReference type="InterPro" id="IPR001460">
    <property type="entry name" value="PCN-bd_Tpept"/>
</dbReference>
<evidence type="ECO:0000256" key="7">
    <source>
        <dbReference type="ARBA" id="ARBA00022801"/>
    </source>
</evidence>
<keyword evidence="7" id="KW-0378">Hydrolase</keyword>
<comment type="subcellular location">
    <subcellularLocation>
        <location evidence="1">Cell membrane</location>
    </subcellularLocation>
</comment>